<dbReference type="UniPathway" id="UPA00253">
    <property type="reaction ID" value="UER00332"/>
</dbReference>
<keyword evidence="7 11" id="KW-0547">Nucleotide-binding</keyword>
<accession>A0A261S943</accession>
<keyword evidence="9 11" id="KW-0520">NAD</keyword>
<evidence type="ECO:0000313" key="14">
    <source>
        <dbReference type="Proteomes" id="UP000216020"/>
    </source>
</evidence>
<comment type="pathway">
    <text evidence="2 11">Cofactor biosynthesis; NAD(+) biosynthesis; deamido-NAD(+) from nicotinate D-ribonucleotide: step 1/1.</text>
</comment>
<keyword evidence="4 11" id="KW-0662">Pyridine nucleotide biosynthesis</keyword>
<comment type="caution">
    <text evidence="13">The sequence shown here is derived from an EMBL/GenBank/DDBJ whole genome shotgun (WGS) entry which is preliminary data.</text>
</comment>
<dbReference type="InterPro" id="IPR014729">
    <property type="entry name" value="Rossmann-like_a/b/a_fold"/>
</dbReference>
<comment type="function">
    <text evidence="1 11">Catalyzes the reversible adenylation of nicotinate mononucleotide (NaMN) to nicotinic acid adenine dinucleotide (NaAD).</text>
</comment>
<dbReference type="InterPro" id="IPR005248">
    <property type="entry name" value="NadD/NMNAT"/>
</dbReference>
<evidence type="ECO:0000259" key="12">
    <source>
        <dbReference type="Pfam" id="PF01467"/>
    </source>
</evidence>
<gene>
    <name evidence="11" type="primary">nadD</name>
    <name evidence="13" type="ORF">CAL29_10035</name>
</gene>
<dbReference type="PANTHER" id="PTHR39321">
    <property type="entry name" value="NICOTINATE-NUCLEOTIDE ADENYLYLTRANSFERASE-RELATED"/>
    <property type="match status" value="1"/>
</dbReference>
<dbReference type="NCBIfam" id="TIGR00482">
    <property type="entry name" value="nicotinate (nicotinamide) nucleotide adenylyltransferase"/>
    <property type="match status" value="1"/>
</dbReference>
<dbReference type="EC" id="2.7.7.18" evidence="11"/>
<dbReference type="Proteomes" id="UP000216020">
    <property type="component" value="Unassembled WGS sequence"/>
</dbReference>
<reference evidence="14" key="1">
    <citation type="submission" date="2017-05" db="EMBL/GenBank/DDBJ databases">
        <title>Complete and WGS of Bordetella genogroups.</title>
        <authorList>
            <person name="Spilker T."/>
            <person name="Lipuma J."/>
        </authorList>
    </citation>
    <scope>NUCLEOTIDE SEQUENCE [LARGE SCALE GENOMIC DNA]</scope>
    <source>
        <strain evidence="14">AU16122</strain>
    </source>
</reference>
<proteinExistence type="inferred from homology"/>
<evidence type="ECO:0000256" key="9">
    <source>
        <dbReference type="ARBA" id="ARBA00023027"/>
    </source>
</evidence>
<evidence type="ECO:0000256" key="8">
    <source>
        <dbReference type="ARBA" id="ARBA00022840"/>
    </source>
</evidence>
<evidence type="ECO:0000256" key="11">
    <source>
        <dbReference type="HAMAP-Rule" id="MF_00244"/>
    </source>
</evidence>
<comment type="similarity">
    <text evidence="3 11">Belongs to the NadD family.</text>
</comment>
<dbReference type="InterPro" id="IPR004821">
    <property type="entry name" value="Cyt_trans-like"/>
</dbReference>
<evidence type="ECO:0000256" key="6">
    <source>
        <dbReference type="ARBA" id="ARBA00022695"/>
    </source>
</evidence>
<dbReference type="OrthoDB" id="5295945at2"/>
<keyword evidence="14" id="KW-1185">Reference proteome</keyword>
<dbReference type="GO" id="GO:0004515">
    <property type="term" value="F:nicotinate-nucleotide adenylyltransferase activity"/>
    <property type="evidence" value="ECO:0007669"/>
    <property type="project" value="UniProtKB-UniRule"/>
</dbReference>
<name>A0A261S943_9BORD</name>
<dbReference type="Gene3D" id="3.40.50.620">
    <property type="entry name" value="HUPs"/>
    <property type="match status" value="1"/>
</dbReference>
<evidence type="ECO:0000256" key="10">
    <source>
        <dbReference type="ARBA" id="ARBA00048721"/>
    </source>
</evidence>
<organism evidence="13 14">
    <name type="scientific">Bordetella genomosp. 10</name>
    <dbReference type="NCBI Taxonomy" id="1416804"/>
    <lineage>
        <taxon>Bacteria</taxon>
        <taxon>Pseudomonadati</taxon>
        <taxon>Pseudomonadota</taxon>
        <taxon>Betaproteobacteria</taxon>
        <taxon>Burkholderiales</taxon>
        <taxon>Alcaligenaceae</taxon>
        <taxon>Bordetella</taxon>
    </lineage>
</organism>
<keyword evidence="5 11" id="KW-0808">Transferase</keyword>
<dbReference type="PANTHER" id="PTHR39321:SF3">
    <property type="entry name" value="PHOSPHOPANTETHEINE ADENYLYLTRANSFERASE"/>
    <property type="match status" value="1"/>
</dbReference>
<dbReference type="EMBL" id="NEVM01000002">
    <property type="protein sequence ID" value="OZI33904.1"/>
    <property type="molecule type" value="Genomic_DNA"/>
</dbReference>
<protein>
    <recommendedName>
        <fullName evidence="11">Probable nicotinate-nucleotide adenylyltransferase</fullName>
        <ecNumber evidence="11">2.7.7.18</ecNumber>
    </recommendedName>
    <alternativeName>
        <fullName evidence="11">Deamido-NAD(+) diphosphorylase</fullName>
    </alternativeName>
    <alternativeName>
        <fullName evidence="11">Deamido-NAD(+) pyrophosphorylase</fullName>
    </alternativeName>
    <alternativeName>
        <fullName evidence="11">Nicotinate mononucleotide adenylyltransferase</fullName>
        <shortName evidence="11">NaMN adenylyltransferase</shortName>
    </alternativeName>
</protein>
<dbReference type="RefSeq" id="WP_094852912.1">
    <property type="nucleotide sequence ID" value="NZ_NEVM01000002.1"/>
</dbReference>
<dbReference type="Pfam" id="PF01467">
    <property type="entry name" value="CTP_transf_like"/>
    <property type="match status" value="1"/>
</dbReference>
<evidence type="ECO:0000256" key="3">
    <source>
        <dbReference type="ARBA" id="ARBA00009014"/>
    </source>
</evidence>
<evidence type="ECO:0000313" key="13">
    <source>
        <dbReference type="EMBL" id="OZI33904.1"/>
    </source>
</evidence>
<keyword evidence="6 11" id="KW-0548">Nucleotidyltransferase</keyword>
<evidence type="ECO:0000256" key="2">
    <source>
        <dbReference type="ARBA" id="ARBA00005019"/>
    </source>
</evidence>
<feature type="domain" description="Cytidyltransferase-like" evidence="12">
    <location>
        <begin position="6"/>
        <end position="169"/>
    </location>
</feature>
<evidence type="ECO:0000256" key="7">
    <source>
        <dbReference type="ARBA" id="ARBA00022741"/>
    </source>
</evidence>
<dbReference type="GO" id="GO:0005524">
    <property type="term" value="F:ATP binding"/>
    <property type="evidence" value="ECO:0007669"/>
    <property type="project" value="UniProtKB-KW"/>
</dbReference>
<evidence type="ECO:0000256" key="5">
    <source>
        <dbReference type="ARBA" id="ARBA00022679"/>
    </source>
</evidence>
<dbReference type="CDD" id="cd02165">
    <property type="entry name" value="NMNAT"/>
    <property type="match status" value="1"/>
</dbReference>
<dbReference type="SUPFAM" id="SSF52374">
    <property type="entry name" value="Nucleotidylyl transferase"/>
    <property type="match status" value="1"/>
</dbReference>
<dbReference type="GO" id="GO:0009435">
    <property type="term" value="P:NAD+ biosynthetic process"/>
    <property type="evidence" value="ECO:0007669"/>
    <property type="project" value="UniProtKB-UniRule"/>
</dbReference>
<comment type="catalytic activity">
    <reaction evidence="10 11">
        <text>nicotinate beta-D-ribonucleotide + ATP + H(+) = deamido-NAD(+) + diphosphate</text>
        <dbReference type="Rhea" id="RHEA:22860"/>
        <dbReference type="ChEBI" id="CHEBI:15378"/>
        <dbReference type="ChEBI" id="CHEBI:30616"/>
        <dbReference type="ChEBI" id="CHEBI:33019"/>
        <dbReference type="ChEBI" id="CHEBI:57502"/>
        <dbReference type="ChEBI" id="CHEBI:58437"/>
        <dbReference type="EC" id="2.7.7.18"/>
    </reaction>
</comment>
<evidence type="ECO:0000256" key="4">
    <source>
        <dbReference type="ARBA" id="ARBA00022642"/>
    </source>
</evidence>
<keyword evidence="8 11" id="KW-0067">ATP-binding</keyword>
<dbReference type="AlphaFoldDB" id="A0A261S943"/>
<sequence length="196" mass="21383">MKKIGLLGGSFDPVHLAHLALARSALDGLRLDQVQLLPAGQPWQRAPLRASPAQRCEMIRLAIGGMPGLALNTMEVERDGPTYTVDTLRALPPGAAYVWLLGADQLANFCTWHAWEDIVALADLAVATRPGSSLTPPPALAAELERLGRRLQPLPFSDMPVSASEIRRRLAQDLPVDDLLPPAVAEYIRTHHLYHD</sequence>
<dbReference type="HAMAP" id="MF_00244">
    <property type="entry name" value="NaMN_adenylyltr"/>
    <property type="match status" value="1"/>
</dbReference>
<evidence type="ECO:0000256" key="1">
    <source>
        <dbReference type="ARBA" id="ARBA00002324"/>
    </source>
</evidence>